<name>A0A518DI51_9BACT</name>
<dbReference type="EMBL" id="CP036291">
    <property type="protein sequence ID" value="QDU91161.1"/>
    <property type="molecule type" value="Genomic_DNA"/>
</dbReference>
<keyword evidence="3" id="KW-0472">Membrane</keyword>
<feature type="transmembrane region" description="Helical" evidence="3">
    <location>
        <begin position="142"/>
        <end position="159"/>
    </location>
</feature>
<feature type="compositionally biased region" description="Gly residues" evidence="2">
    <location>
        <begin position="453"/>
        <end position="467"/>
    </location>
</feature>
<dbReference type="KEGG" id="pnd:Pla175_45810"/>
<evidence type="ECO:0008006" key="6">
    <source>
        <dbReference type="Google" id="ProtNLM"/>
    </source>
</evidence>
<dbReference type="AlphaFoldDB" id="A0A518DI51"/>
<evidence type="ECO:0000313" key="5">
    <source>
        <dbReference type="Proteomes" id="UP000317429"/>
    </source>
</evidence>
<dbReference type="OrthoDB" id="250171at2"/>
<feature type="compositionally biased region" description="Basic and acidic residues" evidence="2">
    <location>
        <begin position="470"/>
        <end position="484"/>
    </location>
</feature>
<dbReference type="RefSeq" id="WP_145291014.1">
    <property type="nucleotide sequence ID" value="NZ_CP036291.1"/>
</dbReference>
<feature type="compositionally biased region" description="Basic and acidic residues" evidence="2">
    <location>
        <begin position="324"/>
        <end position="341"/>
    </location>
</feature>
<dbReference type="Proteomes" id="UP000317429">
    <property type="component" value="Chromosome"/>
</dbReference>
<reference evidence="4 5" key="1">
    <citation type="submission" date="2019-02" db="EMBL/GenBank/DDBJ databases">
        <title>Deep-cultivation of Planctomycetes and their phenomic and genomic characterization uncovers novel biology.</title>
        <authorList>
            <person name="Wiegand S."/>
            <person name="Jogler M."/>
            <person name="Boedeker C."/>
            <person name="Pinto D."/>
            <person name="Vollmers J."/>
            <person name="Rivas-Marin E."/>
            <person name="Kohn T."/>
            <person name="Peeters S.H."/>
            <person name="Heuer A."/>
            <person name="Rast P."/>
            <person name="Oberbeckmann S."/>
            <person name="Bunk B."/>
            <person name="Jeske O."/>
            <person name="Meyerdierks A."/>
            <person name="Storesund J.E."/>
            <person name="Kallscheuer N."/>
            <person name="Luecker S."/>
            <person name="Lage O.M."/>
            <person name="Pohl T."/>
            <person name="Merkel B.J."/>
            <person name="Hornburger P."/>
            <person name="Mueller R.-W."/>
            <person name="Bruemmer F."/>
            <person name="Labrenz M."/>
            <person name="Spormann A.M."/>
            <person name="Op den Camp H."/>
            <person name="Overmann J."/>
            <person name="Amann R."/>
            <person name="Jetten M.S.M."/>
            <person name="Mascher T."/>
            <person name="Medema M.H."/>
            <person name="Devos D.P."/>
            <person name="Kaster A.-K."/>
            <person name="Ovreas L."/>
            <person name="Rohde M."/>
            <person name="Galperin M.Y."/>
            <person name="Jogler C."/>
        </authorList>
    </citation>
    <scope>NUCLEOTIDE SEQUENCE [LARGE SCALE GENOMIC DNA]</scope>
    <source>
        <strain evidence="4 5">Pla175</strain>
    </source>
</reference>
<organism evidence="4 5">
    <name type="scientific">Pirellulimonas nuda</name>
    <dbReference type="NCBI Taxonomy" id="2528009"/>
    <lineage>
        <taxon>Bacteria</taxon>
        <taxon>Pseudomonadati</taxon>
        <taxon>Planctomycetota</taxon>
        <taxon>Planctomycetia</taxon>
        <taxon>Pirellulales</taxon>
        <taxon>Lacipirellulaceae</taxon>
        <taxon>Pirellulimonas</taxon>
    </lineage>
</organism>
<proteinExistence type="predicted"/>
<feature type="region of interest" description="Disordered" evidence="2">
    <location>
        <begin position="321"/>
        <end position="342"/>
    </location>
</feature>
<gene>
    <name evidence="4" type="ORF">Pla175_45810</name>
</gene>
<sequence>MEKLIEQVSRAHRRLVTEQFLRRLVWRLFAALCVAAVAVAAPKMFVIEPLPTWWAQAWVGGAVALALALAAVETAVWRQSRLDAAQEIDRRFELRERVASCMSLSESDQETEAGAALVGDAARQIDRIEIGERFRVRLGRHAWAPLVPAALVFALMLVGNRAAEGGAAPSAKTIEAAQTKEAAKSLREKIAKKRAEAEKGDLKDATGLLKQVEKGVDELAKKEGAAKKDAMVKLNDLAKDLERRKAELGGRQALQDQLNSMKELGKGPGDKAAEAMRKGEWNKALDELKKMQDQLAKGEMSQEKQQELGKQLEKMQEKLAGAAEAHKKAMDDLKQEVEQQRAKGNLEQAAELQQKLEQLQQSAPQMQKMAEMAQQMADAAEALKQGDPQQAAEAMQQMAEQLKELGKQAAEMEMLAETMEQIEAAKNAMNCPGCQGAGCEQCMGGMMAGGQGMGEKPGMGMGEGQGAGPRPDEKNPTNFRDTRVRQTPGKGAATFGGMVEGPNIKGEVAEQVKQEMQAGEFAPADPVARERLNRSQKEHAEEYFRLMREGA</sequence>
<keyword evidence="5" id="KW-1185">Reference proteome</keyword>
<evidence type="ECO:0000256" key="3">
    <source>
        <dbReference type="SAM" id="Phobius"/>
    </source>
</evidence>
<keyword evidence="1" id="KW-0175">Coiled coil</keyword>
<keyword evidence="3" id="KW-1133">Transmembrane helix</keyword>
<keyword evidence="3" id="KW-0812">Transmembrane</keyword>
<evidence type="ECO:0000313" key="4">
    <source>
        <dbReference type="EMBL" id="QDU91161.1"/>
    </source>
</evidence>
<protein>
    <recommendedName>
        <fullName evidence="6">Chromosome partition protein Smc</fullName>
    </recommendedName>
</protein>
<feature type="transmembrane region" description="Helical" evidence="3">
    <location>
        <begin position="20"/>
        <end position="41"/>
    </location>
</feature>
<feature type="region of interest" description="Disordered" evidence="2">
    <location>
        <begin position="453"/>
        <end position="502"/>
    </location>
</feature>
<evidence type="ECO:0000256" key="1">
    <source>
        <dbReference type="SAM" id="Coils"/>
    </source>
</evidence>
<feature type="coiled-coil region" evidence="1">
    <location>
        <begin position="176"/>
        <end position="251"/>
    </location>
</feature>
<feature type="transmembrane region" description="Helical" evidence="3">
    <location>
        <begin position="53"/>
        <end position="72"/>
    </location>
</feature>
<accession>A0A518DI51</accession>
<evidence type="ECO:0000256" key="2">
    <source>
        <dbReference type="SAM" id="MobiDB-lite"/>
    </source>
</evidence>